<dbReference type="SUPFAM" id="SSF53474">
    <property type="entry name" value="alpha/beta-Hydrolases"/>
    <property type="match status" value="1"/>
</dbReference>
<dbReference type="InterPro" id="IPR000073">
    <property type="entry name" value="AB_hydrolase_1"/>
</dbReference>
<accession>A0A0G8ATC1</accession>
<reference evidence="2 3" key="1">
    <citation type="submission" date="2015-02" db="EMBL/GenBank/DDBJ databases">
        <authorList>
            <person name="Slaby B."/>
            <person name="Hentschel U."/>
        </authorList>
    </citation>
    <scope>NUCLEOTIDE SEQUENCE [LARGE SCALE GENOMIC DNA]</scope>
    <source>
        <strain evidence="2">15L</strain>
    </source>
</reference>
<sequence>MVVAGETTDWGHVSVLHWRGQPLHVRQLGNDSDPPLVLIHGFAAAAGHWRANAPAFAAAGWQVYGLDLLGFGASAQPFWVQDNRTWAQQVLHLIEQRIRKPVVIVGHSLGALVGLTAAVLRPELVKALVLAPLQDPALLKPRPRRRHPFCRRWQRVSRILQRWLVPWRLILWLFSRKWLLVPGLRAAYGQRHRLDPPILHLFARPCRRPGAAGSLAGMTMGMGARPPQATAPALLRRVTCPVLALRGQEDRLAPQAMAKAMVHLRPDLPLQVLEGCGHCPHDEEPKRFNGIVLAWLRETFPA</sequence>
<evidence type="ECO:0000313" key="2">
    <source>
        <dbReference type="EMBL" id="KKZ10963.1"/>
    </source>
</evidence>
<name>A0A0G8ATC1_9SYNE</name>
<reference evidence="2 3" key="2">
    <citation type="submission" date="2015-05" db="EMBL/GenBank/DDBJ databases">
        <title>Lifestyle Evolution in Cyanobacterial Symbionts of Sponges.</title>
        <authorList>
            <person name="Burgsdorf I."/>
            <person name="Slaby B.M."/>
            <person name="Handley K.M."/>
            <person name="Haber M."/>
            <person name="Blom J."/>
            <person name="Marshall C.W."/>
            <person name="Gilbert J.A."/>
            <person name="Hentschel U."/>
            <person name="Steindler L."/>
        </authorList>
    </citation>
    <scope>NUCLEOTIDE SEQUENCE [LARGE SCALE GENOMIC DNA]</scope>
    <source>
        <strain evidence="2">15L</strain>
    </source>
</reference>
<dbReference type="Gene3D" id="3.40.50.1820">
    <property type="entry name" value="alpha/beta hydrolase"/>
    <property type="match status" value="1"/>
</dbReference>
<proteinExistence type="predicted"/>
<dbReference type="Pfam" id="PF12697">
    <property type="entry name" value="Abhydrolase_6"/>
    <property type="match status" value="1"/>
</dbReference>
<comment type="caution">
    <text evidence="2">The sequence shown here is derived from an EMBL/GenBank/DDBJ whole genome shotgun (WGS) entry which is preliminary data.</text>
</comment>
<dbReference type="AlphaFoldDB" id="A0A0G8ATC1"/>
<dbReference type="STRING" id="431041.FLM9_639"/>
<dbReference type="PATRIC" id="fig|1608419.3.peg.732"/>
<dbReference type="GO" id="GO:0003824">
    <property type="term" value="F:catalytic activity"/>
    <property type="evidence" value="ECO:0007669"/>
    <property type="project" value="InterPro"/>
</dbReference>
<organism evidence="2 3">
    <name type="scientific">Candidatus Synechococcus spongiarum 15L</name>
    <dbReference type="NCBI Taxonomy" id="1608419"/>
    <lineage>
        <taxon>Bacteria</taxon>
        <taxon>Bacillati</taxon>
        <taxon>Cyanobacteriota</taxon>
        <taxon>Cyanophyceae</taxon>
        <taxon>Synechococcales</taxon>
        <taxon>Synechococcaceae</taxon>
        <taxon>Synechococcus</taxon>
    </lineage>
</organism>
<protein>
    <recommendedName>
        <fullName evidence="1">AB hydrolase-1 domain-containing protein</fullName>
    </recommendedName>
</protein>
<dbReference type="PANTHER" id="PTHR46438">
    <property type="entry name" value="ALPHA/BETA-HYDROLASES SUPERFAMILY PROTEIN"/>
    <property type="match status" value="1"/>
</dbReference>
<evidence type="ECO:0000259" key="1">
    <source>
        <dbReference type="Pfam" id="PF12697"/>
    </source>
</evidence>
<evidence type="ECO:0000313" key="3">
    <source>
        <dbReference type="Proteomes" id="UP000035037"/>
    </source>
</evidence>
<dbReference type="Proteomes" id="UP000035037">
    <property type="component" value="Unassembled WGS sequence"/>
</dbReference>
<dbReference type="InterPro" id="IPR000639">
    <property type="entry name" value="Epox_hydrolase-like"/>
</dbReference>
<feature type="domain" description="AB hydrolase-1" evidence="1">
    <location>
        <begin position="36"/>
        <end position="289"/>
    </location>
</feature>
<gene>
    <name evidence="2" type="ORF">TQ37_07945</name>
</gene>
<dbReference type="EMBL" id="JYFQ01000159">
    <property type="protein sequence ID" value="KKZ10963.1"/>
    <property type="molecule type" value="Genomic_DNA"/>
</dbReference>
<dbReference type="PRINTS" id="PR00111">
    <property type="entry name" value="ABHYDROLASE"/>
</dbReference>
<dbReference type="PRINTS" id="PR00412">
    <property type="entry name" value="EPOXHYDRLASE"/>
</dbReference>
<dbReference type="InterPro" id="IPR029058">
    <property type="entry name" value="AB_hydrolase_fold"/>
</dbReference>